<name>A0A6C0IPI1_9ZZZZ</name>
<evidence type="ECO:0000256" key="1">
    <source>
        <dbReference type="SAM" id="MobiDB-lite"/>
    </source>
</evidence>
<dbReference type="EMBL" id="MN740220">
    <property type="protein sequence ID" value="QHT94405.1"/>
    <property type="molecule type" value="Genomic_DNA"/>
</dbReference>
<proteinExistence type="predicted"/>
<feature type="compositionally biased region" description="Basic residues" evidence="1">
    <location>
        <begin position="1"/>
        <end position="26"/>
    </location>
</feature>
<feature type="region of interest" description="Disordered" evidence="1">
    <location>
        <begin position="186"/>
        <end position="232"/>
    </location>
</feature>
<sequence>MQIKNKTKSNKTIKYKNSHRTKKQKGRGPAFSTNRSINEEALTVLPSHTPYYYDYNRPNVTIPRELSRSYLSPIQPVTSYKTIPFTQSHYSDSELALIKPINSYEMLRQMQRNNMTPTSRKLKSKHTQGRVYRKPLFANKEKHIGVIDQGYNIFNPETDMLPLTKYSWEVKDDDHSNKLHEMEEARPEGIGRHMAYLDTEGNNPPSFGGKKNKKTKKVKKTLKKKMKMSVKK</sequence>
<feature type="compositionally biased region" description="Basic residues" evidence="1">
    <location>
        <begin position="210"/>
        <end position="232"/>
    </location>
</feature>
<accession>A0A6C0IPI1</accession>
<feature type="region of interest" description="Disordered" evidence="1">
    <location>
        <begin position="1"/>
        <end position="32"/>
    </location>
</feature>
<organism evidence="2">
    <name type="scientific">viral metagenome</name>
    <dbReference type="NCBI Taxonomy" id="1070528"/>
    <lineage>
        <taxon>unclassified sequences</taxon>
        <taxon>metagenomes</taxon>
        <taxon>organismal metagenomes</taxon>
    </lineage>
</organism>
<protein>
    <submittedName>
        <fullName evidence="2">Uncharacterized protein</fullName>
    </submittedName>
</protein>
<evidence type="ECO:0000313" key="2">
    <source>
        <dbReference type="EMBL" id="QHT94405.1"/>
    </source>
</evidence>
<reference evidence="2" key="1">
    <citation type="journal article" date="2020" name="Nature">
        <title>Giant virus diversity and host interactions through global metagenomics.</title>
        <authorList>
            <person name="Schulz F."/>
            <person name="Roux S."/>
            <person name="Paez-Espino D."/>
            <person name="Jungbluth S."/>
            <person name="Walsh D.A."/>
            <person name="Denef V.J."/>
            <person name="McMahon K.D."/>
            <person name="Konstantinidis K.T."/>
            <person name="Eloe-Fadrosh E.A."/>
            <person name="Kyrpides N.C."/>
            <person name="Woyke T."/>
        </authorList>
    </citation>
    <scope>NUCLEOTIDE SEQUENCE</scope>
    <source>
        <strain evidence="2">GVMAG-M-3300024258-28</strain>
    </source>
</reference>
<dbReference type="AlphaFoldDB" id="A0A6C0IPI1"/>